<sequence>MQTVLCTIICNLTVTAAVTACLREPGAVSNPGLTSFTVLCVNWQGEKRRLGNERGYSSHQWPQKHPYHLLPELPTQISSSRPTRPRRCKSSSRPHLARGRRSPLKAAQQDRGLPAWGVWLLSRAEVRPRSALGSSRRGLGDKGPRSRRAAEFTQARPTRKRRTPGGGRPEAGCWLENRRQRRRKAGAERAGAGPTLTPPLPAGSPDPPSPAATAAPQPEQRPHLSRGQWRLLPRRRPERAAGSAGSCSSRRALPASGSGAAMTGSWAAPPRPAWAGLGPFWHLRRSRRQDGLCCPGPRPPSSTVASHCKKAWIRNLIRATLLCEARRLRTSGLVPKSLSRGQALWEHGLPATHPVRMQCPRHHLELIIAKYVSTLMLDFPTSRP</sequence>
<evidence type="ECO:0000256" key="2">
    <source>
        <dbReference type="SAM" id="SignalP"/>
    </source>
</evidence>
<name>Q8N9G5_HUMAN</name>
<feature type="compositionally biased region" description="Pro residues" evidence="1">
    <location>
        <begin position="196"/>
        <end position="210"/>
    </location>
</feature>
<feature type="signal peptide" evidence="2">
    <location>
        <begin position="1"/>
        <end position="17"/>
    </location>
</feature>
<dbReference type="AlphaFoldDB" id="Q8N9G5"/>
<dbReference type="PhylomeDB" id="Q8N9G5"/>
<protein>
    <submittedName>
        <fullName evidence="3">cDNA FLJ37429 fis, clone BRAWH2001666</fullName>
    </submittedName>
</protein>
<keyword evidence="2" id="KW-0732">Signal</keyword>
<feature type="compositionally biased region" description="Low complexity" evidence="1">
    <location>
        <begin position="240"/>
        <end position="252"/>
    </location>
</feature>
<evidence type="ECO:0000256" key="1">
    <source>
        <dbReference type="SAM" id="MobiDB-lite"/>
    </source>
</evidence>
<dbReference type="EMBL" id="AK094748">
    <property type="protein sequence ID" value="BAC04411.1"/>
    <property type="molecule type" value="mRNA"/>
</dbReference>
<feature type="compositionally biased region" description="Basic and acidic residues" evidence="1">
    <location>
        <begin position="138"/>
        <end position="150"/>
    </location>
</feature>
<proteinExistence type="evidence at transcript level"/>
<accession>Q8N9G5</accession>
<evidence type="ECO:0000313" key="3">
    <source>
        <dbReference type="EMBL" id="BAC04411.1"/>
    </source>
</evidence>
<feature type="chain" id="PRO_5004311200" evidence="2">
    <location>
        <begin position="18"/>
        <end position="384"/>
    </location>
</feature>
<feature type="compositionally biased region" description="Basic residues" evidence="1">
    <location>
        <begin position="83"/>
        <end position="103"/>
    </location>
</feature>
<feature type="region of interest" description="Disordered" evidence="1">
    <location>
        <begin position="53"/>
        <end position="109"/>
    </location>
</feature>
<feature type="region of interest" description="Disordered" evidence="1">
    <location>
        <begin position="127"/>
        <end position="269"/>
    </location>
</feature>
<organism evidence="3">
    <name type="scientific">Homo sapiens</name>
    <name type="common">Human</name>
    <dbReference type="NCBI Taxonomy" id="9606"/>
    <lineage>
        <taxon>Eukaryota</taxon>
        <taxon>Metazoa</taxon>
        <taxon>Chordata</taxon>
        <taxon>Craniata</taxon>
        <taxon>Vertebrata</taxon>
        <taxon>Euteleostomi</taxon>
        <taxon>Mammalia</taxon>
        <taxon>Eutheria</taxon>
        <taxon>Euarchontoglires</taxon>
        <taxon>Primates</taxon>
        <taxon>Haplorrhini</taxon>
        <taxon>Catarrhini</taxon>
        <taxon>Hominidae</taxon>
        <taxon>Homo</taxon>
    </lineage>
</organism>
<reference evidence="3" key="1">
    <citation type="journal article" date="2004" name="Nat. Genet.">
        <title>Complete sequencing and characterization of 21,243 full-length human cDNAs.</title>
        <authorList>
            <person name="Ota T."/>
            <person name="Suzuki Y."/>
            <person name="Nishikawa T."/>
            <person name="Otsuki T."/>
            <person name="Sugiyama T."/>
            <person name="Irie R."/>
            <person name="Wakamatsu A."/>
            <person name="Hayashi K."/>
            <person name="Sato H."/>
            <person name="Nagai K."/>
            <person name="Kimura K."/>
            <person name="Makita H."/>
            <person name="Sekine M."/>
            <person name="Obayashi M."/>
            <person name="Nishi T."/>
            <person name="Shibahara T."/>
            <person name="Tanaka T."/>
            <person name="Ishii S."/>
            <person name="Yamamoto J."/>
            <person name="Saito K."/>
            <person name="Kawai Y."/>
            <person name="Isono Y."/>
            <person name="Nakamura Y."/>
            <person name="Nagahari K."/>
            <person name="Murakami K."/>
            <person name="Yasuda T."/>
            <person name="Iwayanagi T."/>
            <person name="Wagatsuma M."/>
            <person name="Shiratori A."/>
            <person name="Sudo H."/>
            <person name="Hosoiri T."/>
            <person name="Kaku Y."/>
            <person name="Kodaira H."/>
            <person name="Kondo H."/>
            <person name="Sugawara M."/>
            <person name="Takahashi M."/>
            <person name="Kanda K."/>
            <person name="Yokoi T."/>
            <person name="Furuya T."/>
            <person name="Kikkawa E."/>
            <person name="Omura Y."/>
            <person name="Abe K."/>
            <person name="Kamihara K."/>
            <person name="Katsuta N."/>
            <person name="Sato K."/>
            <person name="Tanikawa M."/>
            <person name="Yamazaki M."/>
            <person name="Ninomiya K."/>
            <person name="Ishibashi T."/>
            <person name="Yamashita H."/>
            <person name="Murakawa K."/>
            <person name="Fujimori K."/>
            <person name="Tanai H."/>
            <person name="Kimata M."/>
            <person name="Watanabe M."/>
            <person name="Hiraoka S."/>
            <person name="Chiba Y."/>
            <person name="Ishida S."/>
            <person name="Ono Y."/>
            <person name="Takiguchi S."/>
            <person name="Watanabe S."/>
            <person name="Yosida M."/>
            <person name="Hotuta T."/>
            <person name="Kusano J."/>
            <person name="Kanehori K."/>
            <person name="Takahashi-Fujii A."/>
            <person name="Hara H."/>
            <person name="Tanase T."/>
            <person name="Nomura Y."/>
            <person name="Togiya S."/>
            <person name="Komai F."/>
            <person name="Hara R."/>
            <person name="Takeuchi K."/>
            <person name="Arita M."/>
            <person name="Imose N."/>
            <person name="Musashino K."/>
            <person name="Yuuki H."/>
            <person name="Oshima A."/>
            <person name="Sasaki N."/>
            <person name="Aotsuka S."/>
            <person name="Yoshikawa Y."/>
            <person name="Matsunawa H."/>
            <person name="Ichihara T."/>
            <person name="Shiohata N."/>
            <person name="Sano S."/>
            <person name="Moriya S."/>
            <person name="Momiyama H."/>
            <person name="Satoh N."/>
            <person name="Takami S."/>
            <person name="Terashima Y."/>
            <person name="Suzuki O."/>
            <person name="Nakagawa S."/>
            <person name="Senoh A."/>
            <person name="Mizoguchi H."/>
            <person name="Goto Y."/>
            <person name="Shimizu F."/>
            <person name="Wakebe H."/>
            <person name="Hishigaki H."/>
            <person name="Watanabe T."/>
            <person name="Sugiyama A."/>
            <person name="Takemoto M."/>
            <person name="Kawakami B."/>
            <person name="Yamazaki M."/>
            <person name="Watanabe K."/>
            <person name="Kumagai A."/>
            <person name="Itakura S."/>
            <person name="Fukuzumi Y."/>
            <person name="Fujimori Y."/>
            <person name="Komiyama M."/>
            <person name="Tashiro H."/>
            <person name="Tanigami A."/>
            <person name="Fujiwara T."/>
            <person name="Ono T."/>
            <person name="Yamada K."/>
            <person name="Fujii Y."/>
            <person name="Ozaki K."/>
            <person name="Hirao M."/>
            <person name="Ohmori Y."/>
            <person name="Kawabata A."/>
            <person name="Hikiji T."/>
            <person name="Kobatake N."/>
            <person name="Inagaki H."/>
            <person name="Ikema Y."/>
            <person name="Okamoto S."/>
            <person name="Okitani R."/>
            <person name="Kawakami T."/>
            <person name="Noguchi S."/>
            <person name="Itoh T."/>
            <person name="Shigeta K."/>
            <person name="Senba T."/>
            <person name="Matsumura K."/>
            <person name="Nakajima Y."/>
            <person name="Mizuno T."/>
            <person name="Morinaga M."/>
            <person name="Sasaki M."/>
            <person name="Togashi T."/>
            <person name="Oyama M."/>
            <person name="Hata H."/>
            <person name="Watanabe M."/>
            <person name="Komatsu T."/>
            <person name="Mizushima-Sugano J."/>
            <person name="Satoh T."/>
            <person name="Shirai Y."/>
            <person name="Takahashi Y."/>
            <person name="Nakagawa K."/>
            <person name="Okumura K."/>
            <person name="Nagase T."/>
            <person name="Nomura N."/>
            <person name="Kikuchi H."/>
            <person name="Masuho Y."/>
            <person name="Yamashita R."/>
            <person name="Nakai K."/>
            <person name="Yada T."/>
            <person name="Nakamura Y."/>
            <person name="Ohara O."/>
            <person name="Isogai T."/>
            <person name="Sugano S."/>
        </authorList>
    </citation>
    <scope>NUCLEOTIDE SEQUENCE</scope>
    <source>
        <tissue evidence="3">Brain</tissue>
    </source>
</reference>